<reference evidence="5" key="1">
    <citation type="submission" date="2021-04" db="EMBL/GenBank/DDBJ databases">
        <title>Draft genome sequence of Xylanibacillus composti strain K13.</title>
        <authorList>
            <person name="Uke A."/>
            <person name="Chhe C."/>
            <person name="Baramee S."/>
            <person name="Kosugi A."/>
        </authorList>
    </citation>
    <scope>NUCLEOTIDE SEQUENCE</scope>
    <source>
        <strain evidence="5">K13</strain>
    </source>
</reference>
<name>A0A8J4M0U6_9BACL</name>
<protein>
    <submittedName>
        <fullName evidence="5">GntR family transcriptional regulator</fullName>
    </submittedName>
</protein>
<evidence type="ECO:0000256" key="3">
    <source>
        <dbReference type="ARBA" id="ARBA00023163"/>
    </source>
</evidence>
<dbReference type="CDD" id="cd07377">
    <property type="entry name" value="WHTH_GntR"/>
    <property type="match status" value="1"/>
</dbReference>
<evidence type="ECO:0000313" key="6">
    <source>
        <dbReference type="Proteomes" id="UP000677918"/>
    </source>
</evidence>
<comment type="caution">
    <text evidence="5">The sequence shown here is derived from an EMBL/GenBank/DDBJ whole genome shotgun (WGS) entry which is preliminary data.</text>
</comment>
<sequence>MRIPIHVSPDSPEPMYHQIENQLRSLIWNGQLAAGSLMPSIRELAQDLACSVITIRRVYQDLEGEGLLRTKQGTGTFVVGVSEEKRSGYQMETVVKALEDAVRTGFRLQCTSEQLRQWFEQVLAEQGAADAGKGGAEHA</sequence>
<dbReference type="Gene3D" id="1.10.10.10">
    <property type="entry name" value="Winged helix-like DNA-binding domain superfamily/Winged helix DNA-binding domain"/>
    <property type="match status" value="1"/>
</dbReference>
<dbReference type="SMART" id="SM00345">
    <property type="entry name" value="HTH_GNTR"/>
    <property type="match status" value="1"/>
</dbReference>
<dbReference type="Pfam" id="PF00392">
    <property type="entry name" value="GntR"/>
    <property type="match status" value="1"/>
</dbReference>
<dbReference type="GO" id="GO:0003677">
    <property type="term" value="F:DNA binding"/>
    <property type="evidence" value="ECO:0007669"/>
    <property type="project" value="UniProtKB-KW"/>
</dbReference>
<evidence type="ECO:0000313" key="5">
    <source>
        <dbReference type="EMBL" id="GIQ67849.1"/>
    </source>
</evidence>
<accession>A0A8J4M0U6</accession>
<keyword evidence="6" id="KW-1185">Reference proteome</keyword>
<dbReference type="InterPro" id="IPR036388">
    <property type="entry name" value="WH-like_DNA-bd_sf"/>
</dbReference>
<dbReference type="EMBL" id="BOVK01000007">
    <property type="protein sequence ID" value="GIQ67849.1"/>
    <property type="molecule type" value="Genomic_DNA"/>
</dbReference>
<feature type="domain" description="HTH gntR-type" evidence="4">
    <location>
        <begin position="13"/>
        <end position="81"/>
    </location>
</feature>
<dbReference type="InterPro" id="IPR036390">
    <property type="entry name" value="WH_DNA-bd_sf"/>
</dbReference>
<organism evidence="5 6">
    <name type="scientific">Xylanibacillus composti</name>
    <dbReference type="NCBI Taxonomy" id="1572762"/>
    <lineage>
        <taxon>Bacteria</taxon>
        <taxon>Bacillati</taxon>
        <taxon>Bacillota</taxon>
        <taxon>Bacilli</taxon>
        <taxon>Bacillales</taxon>
        <taxon>Paenibacillaceae</taxon>
        <taxon>Xylanibacillus</taxon>
    </lineage>
</organism>
<gene>
    <name evidence="5" type="ORF">XYCOK13_06730</name>
</gene>
<evidence type="ECO:0000256" key="1">
    <source>
        <dbReference type="ARBA" id="ARBA00023015"/>
    </source>
</evidence>
<dbReference type="AlphaFoldDB" id="A0A8J4M0U6"/>
<dbReference type="PROSITE" id="PS50949">
    <property type="entry name" value="HTH_GNTR"/>
    <property type="match status" value="1"/>
</dbReference>
<evidence type="ECO:0000256" key="2">
    <source>
        <dbReference type="ARBA" id="ARBA00023125"/>
    </source>
</evidence>
<keyword evidence="3" id="KW-0804">Transcription</keyword>
<dbReference type="RefSeq" id="WP_213410493.1">
    <property type="nucleotide sequence ID" value="NZ_BOVK01000007.1"/>
</dbReference>
<dbReference type="SUPFAM" id="SSF46785">
    <property type="entry name" value="Winged helix' DNA-binding domain"/>
    <property type="match status" value="1"/>
</dbReference>
<dbReference type="PANTHER" id="PTHR38445">
    <property type="entry name" value="HTH-TYPE TRANSCRIPTIONAL REPRESSOR YTRA"/>
    <property type="match status" value="1"/>
</dbReference>
<keyword evidence="1" id="KW-0805">Transcription regulation</keyword>
<proteinExistence type="predicted"/>
<dbReference type="PANTHER" id="PTHR38445:SF9">
    <property type="entry name" value="HTH-TYPE TRANSCRIPTIONAL REPRESSOR YTRA"/>
    <property type="match status" value="1"/>
</dbReference>
<dbReference type="GO" id="GO:0003700">
    <property type="term" value="F:DNA-binding transcription factor activity"/>
    <property type="evidence" value="ECO:0007669"/>
    <property type="project" value="InterPro"/>
</dbReference>
<keyword evidence="2" id="KW-0238">DNA-binding</keyword>
<evidence type="ECO:0000259" key="4">
    <source>
        <dbReference type="PROSITE" id="PS50949"/>
    </source>
</evidence>
<dbReference type="InterPro" id="IPR000524">
    <property type="entry name" value="Tscrpt_reg_HTH_GntR"/>
</dbReference>
<dbReference type="Proteomes" id="UP000677918">
    <property type="component" value="Unassembled WGS sequence"/>
</dbReference>